<keyword evidence="1" id="KW-0472">Membrane</keyword>
<dbReference type="EMBL" id="MCGE01000021">
    <property type="protein sequence ID" value="ORZ11557.1"/>
    <property type="molecule type" value="Genomic_DNA"/>
</dbReference>
<proteinExistence type="predicted"/>
<name>A0A1X2I8D7_9FUNG</name>
<protein>
    <submittedName>
        <fullName evidence="2">Uncharacterized protein</fullName>
    </submittedName>
</protein>
<dbReference type="AlphaFoldDB" id="A0A1X2I8D7"/>
<accession>A0A1X2I8D7</accession>
<feature type="transmembrane region" description="Helical" evidence="1">
    <location>
        <begin position="39"/>
        <end position="69"/>
    </location>
</feature>
<keyword evidence="3" id="KW-1185">Reference proteome</keyword>
<keyword evidence="1" id="KW-1133">Transmembrane helix</keyword>
<evidence type="ECO:0000313" key="3">
    <source>
        <dbReference type="Proteomes" id="UP000193560"/>
    </source>
</evidence>
<gene>
    <name evidence="2" type="ORF">BCR42DRAFT_421330</name>
</gene>
<dbReference type="Proteomes" id="UP000193560">
    <property type="component" value="Unassembled WGS sequence"/>
</dbReference>
<comment type="caution">
    <text evidence="2">The sequence shown here is derived from an EMBL/GenBank/DDBJ whole genome shotgun (WGS) entry which is preliminary data.</text>
</comment>
<keyword evidence="1" id="KW-0812">Transmembrane</keyword>
<reference evidence="2 3" key="1">
    <citation type="submission" date="2016-07" db="EMBL/GenBank/DDBJ databases">
        <title>Pervasive Adenine N6-methylation of Active Genes in Fungi.</title>
        <authorList>
            <consortium name="DOE Joint Genome Institute"/>
            <person name="Mondo S.J."/>
            <person name="Dannebaum R.O."/>
            <person name="Kuo R.C."/>
            <person name="Labutti K."/>
            <person name="Haridas S."/>
            <person name="Kuo A."/>
            <person name="Salamov A."/>
            <person name="Ahrendt S.R."/>
            <person name="Lipzen A."/>
            <person name="Sullivan W."/>
            <person name="Andreopoulos W.B."/>
            <person name="Clum A."/>
            <person name="Lindquist E."/>
            <person name="Daum C."/>
            <person name="Ramamoorthy G.K."/>
            <person name="Gryganskyi A."/>
            <person name="Culley D."/>
            <person name="Magnuson J.K."/>
            <person name="James T.Y."/>
            <person name="O'Malley M.A."/>
            <person name="Stajich J.E."/>
            <person name="Spatafora J.W."/>
            <person name="Visel A."/>
            <person name="Grigoriev I.V."/>
        </authorList>
    </citation>
    <scope>NUCLEOTIDE SEQUENCE [LARGE SCALE GENOMIC DNA]</scope>
    <source>
        <strain evidence="2 3">NRRL 1336</strain>
    </source>
</reference>
<evidence type="ECO:0000313" key="2">
    <source>
        <dbReference type="EMBL" id="ORZ11557.1"/>
    </source>
</evidence>
<organism evidence="2 3">
    <name type="scientific">Absidia repens</name>
    <dbReference type="NCBI Taxonomy" id="90262"/>
    <lineage>
        <taxon>Eukaryota</taxon>
        <taxon>Fungi</taxon>
        <taxon>Fungi incertae sedis</taxon>
        <taxon>Mucoromycota</taxon>
        <taxon>Mucoromycotina</taxon>
        <taxon>Mucoromycetes</taxon>
        <taxon>Mucorales</taxon>
        <taxon>Cunninghamellaceae</taxon>
        <taxon>Absidia</taxon>
    </lineage>
</organism>
<sequence>MVLTSFLKQSLPCQRQHRDVFLTVTPLHTLSATNNGNSWVILVAIIMDLISGLFISVLLATITILCSYVS</sequence>
<evidence type="ECO:0000256" key="1">
    <source>
        <dbReference type="SAM" id="Phobius"/>
    </source>
</evidence>